<sequence>ALMWPEKSLAMENILQHLTASGNGSLCSIYKGLLGSMILSGLVVLPENRRRKVVEGGAVAAISWAERV</sequence>
<proteinExistence type="predicted"/>
<dbReference type="Proteomes" id="UP000237000">
    <property type="component" value="Unassembled WGS sequence"/>
</dbReference>
<dbReference type="InParanoid" id="A0A2P5EQM8"/>
<dbReference type="AlphaFoldDB" id="A0A2P5EQM8"/>
<organism evidence="1 2">
    <name type="scientific">Trema orientale</name>
    <name type="common">Charcoal tree</name>
    <name type="synonym">Celtis orientalis</name>
    <dbReference type="NCBI Taxonomy" id="63057"/>
    <lineage>
        <taxon>Eukaryota</taxon>
        <taxon>Viridiplantae</taxon>
        <taxon>Streptophyta</taxon>
        <taxon>Embryophyta</taxon>
        <taxon>Tracheophyta</taxon>
        <taxon>Spermatophyta</taxon>
        <taxon>Magnoliopsida</taxon>
        <taxon>eudicotyledons</taxon>
        <taxon>Gunneridae</taxon>
        <taxon>Pentapetalae</taxon>
        <taxon>rosids</taxon>
        <taxon>fabids</taxon>
        <taxon>Rosales</taxon>
        <taxon>Cannabaceae</taxon>
        <taxon>Trema</taxon>
    </lineage>
</organism>
<evidence type="ECO:0000313" key="2">
    <source>
        <dbReference type="Proteomes" id="UP000237000"/>
    </source>
</evidence>
<reference evidence="2" key="1">
    <citation type="submission" date="2016-06" db="EMBL/GenBank/DDBJ databases">
        <title>Parallel loss of symbiosis genes in relatives of nitrogen-fixing non-legume Parasponia.</title>
        <authorList>
            <person name="Van Velzen R."/>
            <person name="Holmer R."/>
            <person name="Bu F."/>
            <person name="Rutten L."/>
            <person name="Van Zeijl A."/>
            <person name="Liu W."/>
            <person name="Santuari L."/>
            <person name="Cao Q."/>
            <person name="Sharma T."/>
            <person name="Shen D."/>
            <person name="Roswanjaya Y."/>
            <person name="Wardhani T."/>
            <person name="Kalhor M.S."/>
            <person name="Jansen J."/>
            <person name="Van den Hoogen J."/>
            <person name="Gungor B."/>
            <person name="Hartog M."/>
            <person name="Hontelez J."/>
            <person name="Verver J."/>
            <person name="Yang W.-C."/>
            <person name="Schijlen E."/>
            <person name="Repin R."/>
            <person name="Schilthuizen M."/>
            <person name="Schranz E."/>
            <person name="Heidstra R."/>
            <person name="Miyata K."/>
            <person name="Fedorova E."/>
            <person name="Kohlen W."/>
            <person name="Bisseling T."/>
            <person name="Smit S."/>
            <person name="Geurts R."/>
        </authorList>
    </citation>
    <scope>NUCLEOTIDE SEQUENCE [LARGE SCALE GENOMIC DNA]</scope>
    <source>
        <strain evidence="2">cv. RG33-2</strain>
    </source>
</reference>
<name>A0A2P5EQM8_TREOI</name>
<keyword evidence="2" id="KW-1185">Reference proteome</keyword>
<comment type="caution">
    <text evidence="1">The sequence shown here is derived from an EMBL/GenBank/DDBJ whole genome shotgun (WGS) entry which is preliminary data.</text>
</comment>
<protein>
    <submittedName>
        <fullName evidence="1">Uncharacterized protein</fullName>
    </submittedName>
</protein>
<evidence type="ECO:0000313" key="1">
    <source>
        <dbReference type="EMBL" id="PON87847.1"/>
    </source>
</evidence>
<gene>
    <name evidence="1" type="ORF">TorRG33x02_163920</name>
</gene>
<accession>A0A2P5EQM8</accession>
<dbReference type="EMBL" id="JXTC01000112">
    <property type="protein sequence ID" value="PON87847.1"/>
    <property type="molecule type" value="Genomic_DNA"/>
</dbReference>
<feature type="non-terminal residue" evidence="1">
    <location>
        <position position="1"/>
    </location>
</feature>